<dbReference type="InterPro" id="IPR003482">
    <property type="entry name" value="Whib"/>
</dbReference>
<dbReference type="OrthoDB" id="4954884at2"/>
<keyword evidence="6 12" id="KW-0408">Iron</keyword>
<sequence>MTHIDHLPGPNADLWDWQLHGSCRGADSSVFFHPEGERGRARAMREMRAKSICQACPVLEQCRAHALAVGEPYGIWGGMSEAERSEILRSRPRRRRDKVRETVLA</sequence>
<dbReference type="GO" id="GO:0046872">
    <property type="term" value="F:metal ion binding"/>
    <property type="evidence" value="ECO:0007669"/>
    <property type="project" value="UniProtKB-KW"/>
</dbReference>
<feature type="binding site" evidence="12">
    <location>
        <position position="56"/>
    </location>
    <ligand>
        <name>[4Fe-4S] cluster</name>
        <dbReference type="ChEBI" id="CHEBI:49883"/>
    </ligand>
</feature>
<evidence type="ECO:0000256" key="5">
    <source>
        <dbReference type="ARBA" id="ARBA00022723"/>
    </source>
</evidence>
<comment type="caution">
    <text evidence="15">The sequence shown here is derived from an EMBL/GenBank/DDBJ whole genome shotgun (WGS) entry which is preliminary data.</text>
</comment>
<dbReference type="GO" id="GO:0035731">
    <property type="term" value="F:dinitrosyl-iron complex binding"/>
    <property type="evidence" value="ECO:0007669"/>
    <property type="project" value="UniProtKB-UniRule"/>
</dbReference>
<keyword evidence="8 12" id="KW-0805">Transcription regulation</keyword>
<evidence type="ECO:0000256" key="11">
    <source>
        <dbReference type="ARBA" id="ARBA00023163"/>
    </source>
</evidence>
<dbReference type="PROSITE" id="PS51674">
    <property type="entry name" value="4FE4S_WBL"/>
    <property type="match status" value="1"/>
</dbReference>
<dbReference type="GeneID" id="95320458"/>
<protein>
    <recommendedName>
        <fullName evidence="12">Transcriptional regulator WhiB</fullName>
    </recommendedName>
</protein>
<evidence type="ECO:0000259" key="13">
    <source>
        <dbReference type="PROSITE" id="PS51674"/>
    </source>
</evidence>
<dbReference type="GO" id="GO:0005737">
    <property type="term" value="C:cytoplasm"/>
    <property type="evidence" value="ECO:0007669"/>
    <property type="project" value="UniProtKB-SubCell"/>
</dbReference>
<dbReference type="Pfam" id="PF02467">
    <property type="entry name" value="Whib"/>
    <property type="match status" value="1"/>
</dbReference>
<dbReference type="AlphaFoldDB" id="A0A0M2XQW3"/>
<proteinExistence type="inferred from homology"/>
<evidence type="ECO:0000313" key="15">
    <source>
        <dbReference type="EMBL" id="NMF09581.1"/>
    </source>
</evidence>
<feature type="domain" description="4Fe-4S Wbl-type" evidence="13">
    <location>
        <begin position="22"/>
        <end position="86"/>
    </location>
</feature>
<keyword evidence="3 12" id="KW-0004">4Fe-4S</keyword>
<comment type="similarity">
    <text evidence="2 12">Belongs to the WhiB family.</text>
</comment>
<keyword evidence="4 12" id="KW-0963">Cytoplasm</keyword>
<evidence type="ECO:0000256" key="12">
    <source>
        <dbReference type="HAMAP-Rule" id="MF_01479"/>
    </source>
</evidence>
<evidence type="ECO:0000256" key="8">
    <source>
        <dbReference type="ARBA" id="ARBA00023015"/>
    </source>
</evidence>
<evidence type="ECO:0000256" key="3">
    <source>
        <dbReference type="ARBA" id="ARBA00022485"/>
    </source>
</evidence>
<keyword evidence="5 12" id="KW-0479">Metal-binding</keyword>
<keyword evidence="9 12" id="KW-0238">DNA-binding</keyword>
<evidence type="ECO:0000256" key="1">
    <source>
        <dbReference type="ARBA" id="ARBA00004496"/>
    </source>
</evidence>
<evidence type="ECO:0000256" key="10">
    <source>
        <dbReference type="ARBA" id="ARBA00023157"/>
    </source>
</evidence>
<gene>
    <name evidence="12" type="primary">whiB</name>
    <name evidence="15" type="ORF">HF852_08225</name>
    <name evidence="14" type="ORF">VVR64_01830</name>
</gene>
<dbReference type="HAMAP" id="MF_01479">
    <property type="entry name" value="WhiB"/>
    <property type="match status" value="1"/>
</dbReference>
<dbReference type="InterPro" id="IPR034768">
    <property type="entry name" value="4FE4S_WBL"/>
</dbReference>
<evidence type="ECO:0000313" key="16">
    <source>
        <dbReference type="Proteomes" id="UP000589552"/>
    </source>
</evidence>
<comment type="subcellular location">
    <subcellularLocation>
        <location evidence="1 12">Cytoplasm</location>
    </subcellularLocation>
</comment>
<reference evidence="14 17" key="2">
    <citation type="journal article" date="2024" name="Fungal Genet. Biol.">
        <title>The porcine skin microbiome exhibits broad fungal antagonism.</title>
        <authorList>
            <person name="De La Cruz K.F."/>
            <person name="Townsend E.C."/>
            <person name="Alex Cheong J.Z."/>
            <person name="Salamzade R."/>
            <person name="Liu A."/>
            <person name="Sandstrom S."/>
            <person name="Davila E."/>
            <person name="Huang L."/>
            <person name="Xu K.H."/>
            <person name="Wu S.Y."/>
            <person name="Meudt J.J."/>
            <person name="Shanmuganayagam D."/>
            <person name="Gibson A.L.F."/>
            <person name="Kalan L.R."/>
        </authorList>
    </citation>
    <scope>NUCLEOTIDE SEQUENCE [LARGE SCALE GENOMIC DNA]</scope>
    <source>
        <strain evidence="14 17">LK2569</strain>
    </source>
</reference>
<feature type="binding site" evidence="12">
    <location>
        <position position="23"/>
    </location>
    <ligand>
        <name>[4Fe-4S] cluster</name>
        <dbReference type="ChEBI" id="CHEBI:49883"/>
    </ligand>
</feature>
<evidence type="ECO:0000256" key="4">
    <source>
        <dbReference type="ARBA" id="ARBA00022490"/>
    </source>
</evidence>
<reference evidence="15 16" key="1">
    <citation type="submission" date="2020-04" db="EMBL/GenBank/DDBJ databases">
        <authorList>
            <person name="Hitch T.C.A."/>
            <person name="Wylensek D."/>
            <person name="Clavel T."/>
        </authorList>
    </citation>
    <scope>NUCLEOTIDE SEQUENCE [LARGE SCALE GENOMIC DNA]</scope>
    <source>
        <strain evidence="15 16">BL-383-APC-2I</strain>
    </source>
</reference>
<accession>A0A0M2XQW3</accession>
<dbReference type="Proteomes" id="UP000589552">
    <property type="component" value="Unassembled WGS sequence"/>
</dbReference>
<dbReference type="GO" id="GO:0045454">
    <property type="term" value="P:cell redox homeostasis"/>
    <property type="evidence" value="ECO:0007669"/>
    <property type="project" value="TreeGrafter"/>
</dbReference>
<evidence type="ECO:0000313" key="14">
    <source>
        <dbReference type="EMBL" id="MEX3527813.1"/>
    </source>
</evidence>
<feature type="binding site" evidence="12">
    <location>
        <position position="62"/>
    </location>
    <ligand>
        <name>[4Fe-4S] cluster</name>
        <dbReference type="ChEBI" id="CHEBI:49883"/>
    </ligand>
</feature>
<dbReference type="PANTHER" id="PTHR38839">
    <property type="entry name" value="TRANSCRIPTIONAL REGULATOR WHID-RELATED"/>
    <property type="match status" value="1"/>
</dbReference>
<dbReference type="EMBL" id="JABAGA010000004">
    <property type="protein sequence ID" value="NMF09581.1"/>
    <property type="molecule type" value="Genomic_DNA"/>
</dbReference>
<name>A0A0M2XQW3_9CORY</name>
<dbReference type="EMBL" id="JAYWMA010000002">
    <property type="protein sequence ID" value="MEX3527813.1"/>
    <property type="molecule type" value="Genomic_DNA"/>
</dbReference>
<keyword evidence="7 12" id="KW-0411">Iron-sulfur</keyword>
<dbReference type="GO" id="GO:0051539">
    <property type="term" value="F:4 iron, 4 sulfur cluster binding"/>
    <property type="evidence" value="ECO:0007669"/>
    <property type="project" value="UniProtKB-UniRule"/>
</dbReference>
<evidence type="ECO:0000256" key="6">
    <source>
        <dbReference type="ARBA" id="ARBA00023004"/>
    </source>
</evidence>
<dbReference type="GO" id="GO:0003677">
    <property type="term" value="F:DNA binding"/>
    <property type="evidence" value="ECO:0007669"/>
    <property type="project" value="UniProtKB-UniRule"/>
</dbReference>
<keyword evidence="10 12" id="KW-1015">Disulfide bond</keyword>
<comment type="function">
    <text evidence="12">Acts as a transcriptional regulator. Probably redox-responsive. The apo- but not holo-form probably binds DNA.</text>
</comment>
<evidence type="ECO:0000256" key="9">
    <source>
        <dbReference type="ARBA" id="ARBA00023125"/>
    </source>
</evidence>
<dbReference type="Proteomes" id="UP001558353">
    <property type="component" value="Unassembled WGS sequence"/>
</dbReference>
<reference evidence="14" key="3">
    <citation type="submission" date="2024-01" db="EMBL/GenBank/DDBJ databases">
        <authorList>
            <person name="De La Cruz K.F."/>
            <person name="Townsend E.C."/>
            <person name="Salamzade R."/>
            <person name="Kalan L.R."/>
        </authorList>
    </citation>
    <scope>NUCLEOTIDE SEQUENCE</scope>
    <source>
        <strain evidence="14">LK2569</strain>
    </source>
</reference>
<keyword evidence="17" id="KW-1185">Reference proteome</keyword>
<dbReference type="GO" id="GO:0047134">
    <property type="term" value="F:protein-disulfide reductase [NAD(P)H] activity"/>
    <property type="evidence" value="ECO:0007669"/>
    <property type="project" value="TreeGrafter"/>
</dbReference>
<evidence type="ECO:0000256" key="2">
    <source>
        <dbReference type="ARBA" id="ARBA00006597"/>
    </source>
</evidence>
<keyword evidence="11 12" id="KW-0804">Transcription</keyword>
<comment type="cofactor">
    <cofactor evidence="12">
        <name>[4Fe-4S] cluster</name>
        <dbReference type="ChEBI" id="CHEBI:49883"/>
    </cofactor>
    <text evidence="12">Binds 1 [4Fe-4S] cluster per subunit. Following nitrosylation of the [4Fe-4S] cluster binds 1 [4Fe-8(NO)] cluster per subunit.</text>
</comment>
<dbReference type="RefSeq" id="WP_046650024.1">
    <property type="nucleotide sequence ID" value="NZ_DYUU01000082.1"/>
</dbReference>
<feature type="binding site" evidence="12">
    <location>
        <position position="53"/>
    </location>
    <ligand>
        <name>[4Fe-4S] cluster</name>
        <dbReference type="ChEBI" id="CHEBI:49883"/>
    </ligand>
</feature>
<organism evidence="15 16">
    <name type="scientific">Corynebacterium xerosis</name>
    <dbReference type="NCBI Taxonomy" id="1725"/>
    <lineage>
        <taxon>Bacteria</taxon>
        <taxon>Bacillati</taxon>
        <taxon>Actinomycetota</taxon>
        <taxon>Actinomycetes</taxon>
        <taxon>Mycobacteriales</taxon>
        <taxon>Corynebacteriaceae</taxon>
        <taxon>Corynebacterium</taxon>
    </lineage>
</organism>
<evidence type="ECO:0000256" key="7">
    <source>
        <dbReference type="ARBA" id="ARBA00023014"/>
    </source>
</evidence>
<dbReference type="PANTHER" id="PTHR38839:SF5">
    <property type="entry name" value="TRANSCRIPTIONAL REGULATOR WHID"/>
    <property type="match status" value="1"/>
</dbReference>
<dbReference type="GO" id="GO:0045892">
    <property type="term" value="P:negative regulation of DNA-templated transcription"/>
    <property type="evidence" value="ECO:0007669"/>
    <property type="project" value="TreeGrafter"/>
</dbReference>
<comment type="PTM">
    <text evidence="12">Upon Fe-S cluster removal intramolecular disulfide bonds are formed.</text>
</comment>
<comment type="PTM">
    <text evidence="12">The Fe-S cluster can be nitrosylated by nitric oxide (NO).</text>
</comment>
<evidence type="ECO:0000313" key="17">
    <source>
        <dbReference type="Proteomes" id="UP001558353"/>
    </source>
</evidence>